<dbReference type="Pfam" id="PF13439">
    <property type="entry name" value="Glyco_transf_4"/>
    <property type="match status" value="1"/>
</dbReference>
<evidence type="ECO:0000259" key="1">
    <source>
        <dbReference type="Pfam" id="PF00534"/>
    </source>
</evidence>
<dbReference type="Gene3D" id="3.40.50.2000">
    <property type="entry name" value="Glycogen Phosphorylase B"/>
    <property type="match status" value="2"/>
</dbReference>
<dbReference type="CDD" id="cd03811">
    <property type="entry name" value="GT4_GT28_WabH-like"/>
    <property type="match status" value="1"/>
</dbReference>
<reference evidence="3 5" key="1">
    <citation type="submission" date="2018-08" db="EMBL/GenBank/DDBJ databases">
        <title>Proposal of Muricauda 72 sp.nov. and Muricauda NH166 sp.nov., isolated from seawater.</title>
        <authorList>
            <person name="Cheng H."/>
            <person name="Wu Y.-H."/>
            <person name="Guo L.-L."/>
            <person name="Xu X.-W."/>
        </authorList>
    </citation>
    <scope>NUCLEOTIDE SEQUENCE [LARGE SCALE GENOMIC DNA]</scope>
    <source>
        <strain evidence="3 5">72</strain>
    </source>
</reference>
<evidence type="ECO:0000259" key="2">
    <source>
        <dbReference type="Pfam" id="PF13439"/>
    </source>
</evidence>
<dbReference type="Proteomes" id="UP000321621">
    <property type="component" value="Unassembled WGS sequence"/>
</dbReference>
<sequence>MKKIYFVLPSLRAGGAERVISFLAANLDKSEFEVSLIIVGKKADAAYDIKDIPVVFLNKDRVLQGALPLIKIMAKAKPDIVMSSIGHLNALLGCFSILFPKTKFVGREASVISVFNSFSTRKSLFSKEPLYRFAYKQMDMIVCQSKDMYDDFKETYRLSDNQMVVIANPAPENMQLSARDMTSSKVKKLITIGRLSPEKGHLRLLESLSKVDFPFEYTIIGSGVEEKKIKDEAERLGLSQFIRYIPFTKMINEELIAHDVFLQGSYVEGFPNAVMESCVSGTPVIAYNVPGGTKEILEQGVNGFMVENDIEFLEKLNTMVRMDWDSALIRESVYKKYRAPIIVGNYEAMFKKMYTK</sequence>
<dbReference type="GO" id="GO:0016757">
    <property type="term" value="F:glycosyltransferase activity"/>
    <property type="evidence" value="ECO:0007669"/>
    <property type="project" value="InterPro"/>
</dbReference>
<name>A0A3A1NJI5_9FLAO</name>
<dbReference type="InterPro" id="IPR001296">
    <property type="entry name" value="Glyco_trans_1"/>
</dbReference>
<dbReference type="Pfam" id="PF00534">
    <property type="entry name" value="Glycos_transf_1"/>
    <property type="match status" value="1"/>
</dbReference>
<organism evidence="3 5">
    <name type="scientific">Flagellimonas pelagia</name>
    <dbReference type="NCBI Taxonomy" id="2306998"/>
    <lineage>
        <taxon>Bacteria</taxon>
        <taxon>Pseudomonadati</taxon>
        <taxon>Bacteroidota</taxon>
        <taxon>Flavobacteriia</taxon>
        <taxon>Flavobacteriales</taxon>
        <taxon>Flavobacteriaceae</taxon>
        <taxon>Flagellimonas</taxon>
    </lineage>
</organism>
<dbReference type="EMBL" id="QXFI01000013">
    <property type="protein sequence ID" value="RIV46046.1"/>
    <property type="molecule type" value="Genomic_DNA"/>
</dbReference>
<dbReference type="InterPro" id="IPR028098">
    <property type="entry name" value="Glyco_trans_4-like_N"/>
</dbReference>
<dbReference type="PANTHER" id="PTHR12526">
    <property type="entry name" value="GLYCOSYLTRANSFERASE"/>
    <property type="match status" value="1"/>
</dbReference>
<dbReference type="OrthoDB" id="791981at2"/>
<keyword evidence="3" id="KW-0808">Transferase</keyword>
<evidence type="ECO:0000313" key="3">
    <source>
        <dbReference type="EMBL" id="RIV46046.1"/>
    </source>
</evidence>
<dbReference type="EMBL" id="VNWK01000013">
    <property type="protein sequence ID" value="TXJ98815.1"/>
    <property type="molecule type" value="Genomic_DNA"/>
</dbReference>
<evidence type="ECO:0000313" key="4">
    <source>
        <dbReference type="EMBL" id="TXJ98815.1"/>
    </source>
</evidence>
<accession>A0A3A1NJI5</accession>
<reference evidence="4 6" key="2">
    <citation type="submission" date="2019-07" db="EMBL/GenBank/DDBJ databases">
        <title>Draft genome of two Muricauda strains isolated from deep sea.</title>
        <authorList>
            <person name="Sun C."/>
        </authorList>
    </citation>
    <scope>NUCLEOTIDE SEQUENCE [LARGE SCALE GENOMIC DNA]</scope>
    <source>
        <strain evidence="4 6">72</strain>
    </source>
</reference>
<dbReference type="Proteomes" id="UP000266691">
    <property type="component" value="Unassembled WGS sequence"/>
</dbReference>
<gene>
    <name evidence="3" type="ORF">D2V05_05630</name>
    <name evidence="4" type="ORF">FQ017_05585</name>
</gene>
<dbReference type="SUPFAM" id="SSF53756">
    <property type="entry name" value="UDP-Glycosyltransferase/glycogen phosphorylase"/>
    <property type="match status" value="1"/>
</dbReference>
<comment type="caution">
    <text evidence="3">The sequence shown here is derived from an EMBL/GenBank/DDBJ whole genome shotgun (WGS) entry which is preliminary data.</text>
</comment>
<proteinExistence type="predicted"/>
<dbReference type="RefSeq" id="WP_119646528.1">
    <property type="nucleotide sequence ID" value="NZ_QXFI01000013.1"/>
</dbReference>
<feature type="domain" description="Glycosyltransferase subfamily 4-like N-terminal" evidence="2">
    <location>
        <begin position="14"/>
        <end position="169"/>
    </location>
</feature>
<feature type="domain" description="Glycosyl transferase family 1" evidence="1">
    <location>
        <begin position="184"/>
        <end position="320"/>
    </location>
</feature>
<protein>
    <submittedName>
        <fullName evidence="3">Glycosyltransferase</fullName>
    </submittedName>
</protein>
<dbReference type="AlphaFoldDB" id="A0A3A1NJI5"/>
<evidence type="ECO:0000313" key="6">
    <source>
        <dbReference type="Proteomes" id="UP000321621"/>
    </source>
</evidence>
<evidence type="ECO:0000313" key="5">
    <source>
        <dbReference type="Proteomes" id="UP000266691"/>
    </source>
</evidence>
<keyword evidence="6" id="KW-1185">Reference proteome</keyword>